<feature type="compositionally biased region" description="Basic and acidic residues" evidence="1">
    <location>
        <begin position="7"/>
        <end position="17"/>
    </location>
</feature>
<dbReference type="AlphaFoldDB" id="A0A8K0R5L7"/>
<accession>A0A8K0R5L7</accession>
<feature type="region of interest" description="Disordered" evidence="1">
    <location>
        <begin position="1"/>
        <end position="22"/>
    </location>
</feature>
<feature type="transmembrane region" description="Helical" evidence="2">
    <location>
        <begin position="587"/>
        <end position="608"/>
    </location>
</feature>
<evidence type="ECO:0000256" key="2">
    <source>
        <dbReference type="SAM" id="Phobius"/>
    </source>
</evidence>
<evidence type="ECO:0000313" key="4">
    <source>
        <dbReference type="Proteomes" id="UP000813461"/>
    </source>
</evidence>
<protein>
    <submittedName>
        <fullName evidence="3">Uncharacterized protein</fullName>
    </submittedName>
</protein>
<sequence>MSSVVGRKAESEHEVTETPRNNTVTALLGNEADITLHNPGTPKNPQTRDFLRHSRLQILGELFTKLLSRRNEPRKIAMYRRRQVAAFHCLPHLAPLSGALTLLSLRWKEYWIGPNPPDPTTLQFVAKFHEILMQVSILEILLCIIRIEAARGFISLGALSGAIQPTQLSYLWSLDFLSVFSSKSFHGRGWRQIMIGTAIPVLIISTALVGPSSAVLMIPRQGCPSPTVYDWIRYGPIDTVFSTQKLELNWTGVLEPRLESRMFAKTGDPEDEYRYTSLHNFDRVMYSYSHDHWFDSTTLLQKFGEKVTISTDFADRTLHNAAIRSREQRNKLGDNVTMSISLPQPITDVFCTRPNLHTNWRSSLNETIQYVQGDGTSLGSLGNMSSLAGRFEGRGVVGNWVGDWHRRTFDPVWLMSPESNSQSLLGIFFAVESHSNATELLPLDLMLTETELLRAEYSICSLTAYWDTAESSLVFNEMMDQPTRSPRVSELKETNRRNITLNAANMTLNPNDPEMMWGGFMNIGFENLPTNLAMMLAVAISETSNLAQSKVNFANQSATFMDGLSKAAVRSIWYGYGYCADSTSIRLSLAVILAYCIITVAYLSYILISGETSTAWNSAIELVVLALQSKKPDYPGQGHTGVGIDSLDTFRQGVGIRVNNDNELELVFANDRDIEKRGLRKIERNTAY</sequence>
<dbReference type="Proteomes" id="UP000813461">
    <property type="component" value="Unassembled WGS sequence"/>
</dbReference>
<evidence type="ECO:0000313" key="3">
    <source>
        <dbReference type="EMBL" id="KAH7086797.1"/>
    </source>
</evidence>
<reference evidence="3" key="1">
    <citation type="journal article" date="2021" name="Nat. Commun.">
        <title>Genetic determinants of endophytism in the Arabidopsis root mycobiome.</title>
        <authorList>
            <person name="Mesny F."/>
            <person name="Miyauchi S."/>
            <person name="Thiergart T."/>
            <person name="Pickel B."/>
            <person name="Atanasova L."/>
            <person name="Karlsson M."/>
            <person name="Huettel B."/>
            <person name="Barry K.W."/>
            <person name="Haridas S."/>
            <person name="Chen C."/>
            <person name="Bauer D."/>
            <person name="Andreopoulos W."/>
            <person name="Pangilinan J."/>
            <person name="LaButti K."/>
            <person name="Riley R."/>
            <person name="Lipzen A."/>
            <person name="Clum A."/>
            <person name="Drula E."/>
            <person name="Henrissat B."/>
            <person name="Kohler A."/>
            <person name="Grigoriev I.V."/>
            <person name="Martin F.M."/>
            <person name="Hacquard S."/>
        </authorList>
    </citation>
    <scope>NUCLEOTIDE SEQUENCE</scope>
    <source>
        <strain evidence="3">MPI-SDFR-AT-0120</strain>
    </source>
</reference>
<organism evidence="3 4">
    <name type="scientific">Paraphoma chrysanthemicola</name>
    <dbReference type="NCBI Taxonomy" id="798071"/>
    <lineage>
        <taxon>Eukaryota</taxon>
        <taxon>Fungi</taxon>
        <taxon>Dikarya</taxon>
        <taxon>Ascomycota</taxon>
        <taxon>Pezizomycotina</taxon>
        <taxon>Dothideomycetes</taxon>
        <taxon>Pleosporomycetidae</taxon>
        <taxon>Pleosporales</taxon>
        <taxon>Pleosporineae</taxon>
        <taxon>Phaeosphaeriaceae</taxon>
        <taxon>Paraphoma</taxon>
    </lineage>
</organism>
<keyword evidence="2" id="KW-1133">Transmembrane helix</keyword>
<keyword evidence="2" id="KW-0472">Membrane</keyword>
<dbReference type="EMBL" id="JAGMVJ010000010">
    <property type="protein sequence ID" value="KAH7086797.1"/>
    <property type="molecule type" value="Genomic_DNA"/>
</dbReference>
<evidence type="ECO:0000256" key="1">
    <source>
        <dbReference type="SAM" id="MobiDB-lite"/>
    </source>
</evidence>
<keyword evidence="2" id="KW-0812">Transmembrane</keyword>
<proteinExistence type="predicted"/>
<comment type="caution">
    <text evidence="3">The sequence shown here is derived from an EMBL/GenBank/DDBJ whole genome shotgun (WGS) entry which is preliminary data.</text>
</comment>
<name>A0A8K0R5L7_9PLEO</name>
<gene>
    <name evidence="3" type="ORF">FB567DRAFT_51523</name>
</gene>
<dbReference type="OrthoDB" id="5342924at2759"/>
<keyword evidence="4" id="KW-1185">Reference proteome</keyword>